<accession>A0A820TAR3</accession>
<dbReference type="AlphaFoldDB" id="A0A820TAR3"/>
<dbReference type="Proteomes" id="UP000663881">
    <property type="component" value="Unassembled WGS sequence"/>
</dbReference>
<protein>
    <submittedName>
        <fullName evidence="1">Uncharacterized protein</fullName>
    </submittedName>
</protein>
<organism evidence="1 2">
    <name type="scientific">Adineta steineri</name>
    <dbReference type="NCBI Taxonomy" id="433720"/>
    <lineage>
        <taxon>Eukaryota</taxon>
        <taxon>Metazoa</taxon>
        <taxon>Spiralia</taxon>
        <taxon>Gnathifera</taxon>
        <taxon>Rotifera</taxon>
        <taxon>Eurotatoria</taxon>
        <taxon>Bdelloidea</taxon>
        <taxon>Adinetida</taxon>
        <taxon>Adinetidae</taxon>
        <taxon>Adineta</taxon>
    </lineage>
</organism>
<dbReference type="EMBL" id="CAJOAY010038711">
    <property type="protein sequence ID" value="CAF4471900.1"/>
    <property type="molecule type" value="Genomic_DNA"/>
</dbReference>
<proteinExistence type="predicted"/>
<comment type="caution">
    <text evidence="1">The sequence shown here is derived from an EMBL/GenBank/DDBJ whole genome shotgun (WGS) entry which is preliminary data.</text>
</comment>
<gene>
    <name evidence="1" type="ORF">OKA104_LOCUS55283</name>
</gene>
<sequence>MVKLKLSYFGHVMRRQDSLEKEIMLGMVG</sequence>
<feature type="non-terminal residue" evidence="1">
    <location>
        <position position="29"/>
    </location>
</feature>
<reference evidence="1" key="1">
    <citation type="submission" date="2021-02" db="EMBL/GenBank/DDBJ databases">
        <authorList>
            <person name="Nowell W R."/>
        </authorList>
    </citation>
    <scope>NUCLEOTIDE SEQUENCE</scope>
</reference>
<name>A0A820TAR3_9BILA</name>
<evidence type="ECO:0000313" key="1">
    <source>
        <dbReference type="EMBL" id="CAF4471900.1"/>
    </source>
</evidence>
<evidence type="ECO:0000313" key="2">
    <source>
        <dbReference type="Proteomes" id="UP000663881"/>
    </source>
</evidence>